<name>A0A395J609_9HELO</name>
<sequence length="230" mass="25678">MVALNWQTHDLGMQMNDAMFAGGTDQSGYVLKPSVLREIKMLPSVPEEAGADHVKRERKNVNFSIDIVSAQQLMRPKGLPSNRSVDPYVEVEVYHADDKSKETKGVIGEGGLDASSAKDGSSGLGAPHKRRTHIVQENGFNPVFNKKFNFALTTKFPELVFVRWTVRCSSDGHNYNDKALPLATYTAKLSSLKTRLPHSSSLRHQWRSIPLLDTLLSGQNRSSYKHLCQR</sequence>
<feature type="domain" description="C2" evidence="6">
    <location>
        <begin position="44"/>
        <end position="202"/>
    </location>
</feature>
<reference evidence="8 9" key="1">
    <citation type="submission" date="2018-06" db="EMBL/GenBank/DDBJ databases">
        <title>Genome Sequence of the Brown Rot Fungal Pathogen Monilinia fructigena.</title>
        <authorList>
            <person name="Landi L."/>
            <person name="De Miccolis Angelini R.M."/>
            <person name="Pollastro S."/>
            <person name="Abate D."/>
            <person name="Faretra F."/>
            <person name="Romanazzi G."/>
        </authorList>
    </citation>
    <scope>NUCLEOTIDE SEQUENCE [LARGE SCALE GENOMIC DNA]</scope>
    <source>
        <strain evidence="8 9">Mfrg269</strain>
    </source>
</reference>
<keyword evidence="2" id="KW-0378">Hydrolase</keyword>
<dbReference type="Gene3D" id="3.20.20.190">
    <property type="entry name" value="Phosphatidylinositol (PI) phosphodiesterase"/>
    <property type="match status" value="1"/>
</dbReference>
<keyword evidence="9" id="KW-1185">Reference proteome</keyword>
<comment type="caution">
    <text evidence="8">The sequence shown here is derived from an EMBL/GenBank/DDBJ whole genome shotgun (WGS) entry which is preliminary data.</text>
</comment>
<accession>A0A395J609</accession>
<evidence type="ECO:0000313" key="9">
    <source>
        <dbReference type="Proteomes" id="UP000249056"/>
    </source>
</evidence>
<dbReference type="SMART" id="SM00239">
    <property type="entry name" value="C2"/>
    <property type="match status" value="1"/>
</dbReference>
<dbReference type="PROSITE" id="PS50004">
    <property type="entry name" value="C2"/>
    <property type="match status" value="1"/>
</dbReference>
<dbReference type="Proteomes" id="UP000249056">
    <property type="component" value="Unassembled WGS sequence"/>
</dbReference>
<gene>
    <name evidence="8" type="ORF">DID88_008669</name>
</gene>
<dbReference type="GO" id="GO:0051209">
    <property type="term" value="P:release of sequestered calcium ion into cytosol"/>
    <property type="evidence" value="ECO:0007669"/>
    <property type="project" value="TreeGrafter"/>
</dbReference>
<dbReference type="SUPFAM" id="SSF49562">
    <property type="entry name" value="C2 domain (Calcium/lipid-binding domain, CaLB)"/>
    <property type="match status" value="1"/>
</dbReference>
<protein>
    <recommendedName>
        <fullName evidence="1">phosphoinositide phospholipase C</fullName>
        <ecNumber evidence="1">3.1.4.11</ecNumber>
    </recommendedName>
</protein>
<dbReference type="PANTHER" id="PTHR10336">
    <property type="entry name" value="PHOSPHOINOSITIDE-SPECIFIC PHOSPHOLIPASE C FAMILY PROTEIN"/>
    <property type="match status" value="1"/>
</dbReference>
<dbReference type="EC" id="3.1.4.11" evidence="1"/>
<dbReference type="OrthoDB" id="269822at2759"/>
<dbReference type="Pfam" id="PF00168">
    <property type="entry name" value="C2"/>
    <property type="match status" value="2"/>
</dbReference>
<feature type="region of interest" description="Disordered" evidence="5">
    <location>
        <begin position="104"/>
        <end position="127"/>
    </location>
</feature>
<dbReference type="GO" id="GO:0004435">
    <property type="term" value="F:phosphatidylinositol-4,5-bisphosphate phospholipase C activity"/>
    <property type="evidence" value="ECO:0007669"/>
    <property type="project" value="UniProtKB-EC"/>
</dbReference>
<dbReference type="Pfam" id="PF00387">
    <property type="entry name" value="PI-PLC-Y"/>
    <property type="match status" value="1"/>
</dbReference>
<dbReference type="CDD" id="cd00275">
    <property type="entry name" value="C2_PLC_like"/>
    <property type="match status" value="1"/>
</dbReference>
<dbReference type="EMBL" id="QKRW01000002">
    <property type="protein sequence ID" value="RAL67945.1"/>
    <property type="molecule type" value="Genomic_DNA"/>
</dbReference>
<evidence type="ECO:0000256" key="3">
    <source>
        <dbReference type="ARBA" id="ARBA00022963"/>
    </source>
</evidence>
<dbReference type="GO" id="GO:0048015">
    <property type="term" value="P:phosphatidylinositol-mediated signaling"/>
    <property type="evidence" value="ECO:0007669"/>
    <property type="project" value="TreeGrafter"/>
</dbReference>
<feature type="domain" description="PI-PLC Y-box" evidence="7">
    <location>
        <begin position="1"/>
        <end position="37"/>
    </location>
</feature>
<dbReference type="InterPro" id="IPR017946">
    <property type="entry name" value="PLC-like_Pdiesterase_TIM-brl"/>
</dbReference>
<dbReference type="AlphaFoldDB" id="A0A395J609"/>
<dbReference type="PROSITE" id="PS50008">
    <property type="entry name" value="PIPLC_Y_DOMAIN"/>
    <property type="match status" value="1"/>
</dbReference>
<evidence type="ECO:0000259" key="7">
    <source>
        <dbReference type="PROSITE" id="PS50008"/>
    </source>
</evidence>
<dbReference type="Gene3D" id="2.60.40.150">
    <property type="entry name" value="C2 domain"/>
    <property type="match status" value="1"/>
</dbReference>
<evidence type="ECO:0000313" key="8">
    <source>
        <dbReference type="EMBL" id="RAL67945.1"/>
    </source>
</evidence>
<evidence type="ECO:0000256" key="5">
    <source>
        <dbReference type="SAM" id="MobiDB-lite"/>
    </source>
</evidence>
<dbReference type="InterPro" id="IPR001711">
    <property type="entry name" value="PLipase_C_Pinositol-sp_Y"/>
</dbReference>
<dbReference type="SUPFAM" id="SSF51695">
    <property type="entry name" value="PLC-like phosphodiesterases"/>
    <property type="match status" value="1"/>
</dbReference>
<keyword evidence="4" id="KW-0443">Lipid metabolism</keyword>
<dbReference type="InterPro" id="IPR001192">
    <property type="entry name" value="PI-PLC_fam"/>
</dbReference>
<evidence type="ECO:0000256" key="4">
    <source>
        <dbReference type="ARBA" id="ARBA00023098"/>
    </source>
</evidence>
<organism evidence="8 9">
    <name type="scientific">Monilinia fructigena</name>
    <dbReference type="NCBI Taxonomy" id="38457"/>
    <lineage>
        <taxon>Eukaryota</taxon>
        <taxon>Fungi</taxon>
        <taxon>Dikarya</taxon>
        <taxon>Ascomycota</taxon>
        <taxon>Pezizomycotina</taxon>
        <taxon>Leotiomycetes</taxon>
        <taxon>Helotiales</taxon>
        <taxon>Sclerotiniaceae</taxon>
        <taxon>Monilinia</taxon>
    </lineage>
</organism>
<keyword evidence="3" id="KW-0442">Lipid degradation</keyword>
<proteinExistence type="predicted"/>
<dbReference type="InterPro" id="IPR035892">
    <property type="entry name" value="C2_domain_sf"/>
</dbReference>
<evidence type="ECO:0000256" key="1">
    <source>
        <dbReference type="ARBA" id="ARBA00012368"/>
    </source>
</evidence>
<dbReference type="PANTHER" id="PTHR10336:SF36">
    <property type="entry name" value="1-PHOSPHATIDYLINOSITOL 4,5-BISPHOSPHATE PHOSPHODIESTERASE BETA-4"/>
    <property type="match status" value="1"/>
</dbReference>
<dbReference type="GO" id="GO:0016042">
    <property type="term" value="P:lipid catabolic process"/>
    <property type="evidence" value="ECO:0007669"/>
    <property type="project" value="UniProtKB-KW"/>
</dbReference>
<evidence type="ECO:0000256" key="2">
    <source>
        <dbReference type="ARBA" id="ARBA00022801"/>
    </source>
</evidence>
<dbReference type="InterPro" id="IPR000008">
    <property type="entry name" value="C2_dom"/>
</dbReference>
<evidence type="ECO:0000259" key="6">
    <source>
        <dbReference type="PROSITE" id="PS50004"/>
    </source>
</evidence>